<dbReference type="Proteomes" id="UP000245768">
    <property type="component" value="Unassembled WGS sequence"/>
</dbReference>
<feature type="region of interest" description="Disordered" evidence="1">
    <location>
        <begin position="16"/>
        <end position="128"/>
    </location>
</feature>
<dbReference type="AlphaFoldDB" id="A0A316YDF2"/>
<feature type="compositionally biased region" description="Polar residues" evidence="1">
    <location>
        <begin position="36"/>
        <end position="54"/>
    </location>
</feature>
<keyword evidence="3" id="KW-1185">Reference proteome</keyword>
<evidence type="ECO:0000313" key="2">
    <source>
        <dbReference type="EMBL" id="PWN87232.1"/>
    </source>
</evidence>
<dbReference type="InParanoid" id="A0A316YDF2"/>
<sequence length="128" mass="13946">MFAAAAVGAVMIKYEQRQIRKRDNQRHRQATHEPQAASTTPQAVVTQAESTPTLTRLGRALRPGRRTDDAQAARSSAGESLASSSEVARREQELRNLPAPPSYQPTPSHTDAQRVPPPPYQAAQPLPS</sequence>
<accession>A0A316YDF2</accession>
<dbReference type="EMBL" id="KZ819641">
    <property type="protein sequence ID" value="PWN87232.1"/>
    <property type="molecule type" value="Genomic_DNA"/>
</dbReference>
<proteinExistence type="predicted"/>
<reference evidence="2 3" key="1">
    <citation type="journal article" date="2018" name="Mol. Biol. Evol.">
        <title>Broad Genomic Sampling Reveals a Smut Pathogenic Ancestry of the Fungal Clade Ustilaginomycotina.</title>
        <authorList>
            <person name="Kijpornyongpan T."/>
            <person name="Mondo S.J."/>
            <person name="Barry K."/>
            <person name="Sandor L."/>
            <person name="Lee J."/>
            <person name="Lipzen A."/>
            <person name="Pangilinan J."/>
            <person name="LaButti K."/>
            <person name="Hainaut M."/>
            <person name="Henrissat B."/>
            <person name="Grigoriev I.V."/>
            <person name="Spatafora J.W."/>
            <person name="Aime M.C."/>
        </authorList>
    </citation>
    <scope>NUCLEOTIDE SEQUENCE [LARGE SCALE GENOMIC DNA]</scope>
    <source>
        <strain evidence="2 3">MCA 4198</strain>
    </source>
</reference>
<evidence type="ECO:0000256" key="1">
    <source>
        <dbReference type="SAM" id="MobiDB-lite"/>
    </source>
</evidence>
<evidence type="ECO:0000313" key="3">
    <source>
        <dbReference type="Proteomes" id="UP000245768"/>
    </source>
</evidence>
<protein>
    <submittedName>
        <fullName evidence="2">Uncharacterized protein</fullName>
    </submittedName>
</protein>
<feature type="compositionally biased region" description="Low complexity" evidence="1">
    <location>
        <begin position="72"/>
        <end position="86"/>
    </location>
</feature>
<gene>
    <name evidence="2" type="ORF">FA10DRAFT_269819</name>
</gene>
<feature type="compositionally biased region" description="Pro residues" evidence="1">
    <location>
        <begin position="115"/>
        <end position="128"/>
    </location>
</feature>
<name>A0A316YDF2_9BASI</name>
<dbReference type="GeneID" id="37044805"/>
<dbReference type="RefSeq" id="XP_025374430.1">
    <property type="nucleotide sequence ID" value="XM_025522889.1"/>
</dbReference>
<organism evidence="2 3">
    <name type="scientific">Acaromyces ingoldii</name>
    <dbReference type="NCBI Taxonomy" id="215250"/>
    <lineage>
        <taxon>Eukaryota</taxon>
        <taxon>Fungi</taxon>
        <taxon>Dikarya</taxon>
        <taxon>Basidiomycota</taxon>
        <taxon>Ustilaginomycotina</taxon>
        <taxon>Exobasidiomycetes</taxon>
        <taxon>Exobasidiales</taxon>
        <taxon>Cryptobasidiaceae</taxon>
        <taxon>Acaromyces</taxon>
    </lineage>
</organism>